<dbReference type="GO" id="GO:0004305">
    <property type="term" value="F:ethanolamine kinase activity"/>
    <property type="evidence" value="ECO:0007669"/>
    <property type="project" value="UniProtKB-EC"/>
</dbReference>
<evidence type="ECO:0000256" key="2">
    <source>
        <dbReference type="ARBA" id="ARBA00023264"/>
    </source>
</evidence>
<evidence type="ECO:0000256" key="4">
    <source>
        <dbReference type="ARBA" id="ARBA00038211"/>
    </source>
</evidence>
<accession>A0A4C1X9F4</accession>
<keyword evidence="1" id="KW-0444">Lipid biosynthesis</keyword>
<dbReference type="Gene3D" id="3.90.1200.10">
    <property type="match status" value="1"/>
</dbReference>
<keyword evidence="1" id="KW-0443">Lipid metabolism</keyword>
<keyword evidence="6" id="KW-0418">Kinase</keyword>
<dbReference type="STRING" id="151549.A0A4C1X9F4"/>
<sequence>MKLYFTYKSNDDGISGFLSDRGYWTYAQRVLMEVTEVSTDNPKSSTFNDYSNAGIQVEVVSDHPRILLRRCLGLLKMHHSRKGVIYDYSKPSIEGQVLVRQLLTDLHHSHLFSAARTSCLRLACNLASETGEFTTRFANAARLGTRSEVVVNAEKQCRGFLLHHTHCVLHTLALKTCDILGTSSTASICHLWAEAPQYQLLKTYHRRNSQWTTTRGGLHEKSVLLSERPTTHSDAAGLSIEEIDYNRYPTKQFQISWLQVYLQTFLNNKNPTAEDINKLYLEVDQFSIASHFLWGIWSLVQYELSDIDFDFGGLIPLRVPEKKGLDRQTYRQQSDPIRFPFFPFEYQIQSKDQGRARVPCRGNPQDVQTSLRLLDYERIRATCVAMRRLSLLNSFHHRSRKA</sequence>
<dbReference type="OrthoDB" id="10267235at2759"/>
<name>A0A4C1X9F4_EUMVA</name>
<evidence type="ECO:0000256" key="5">
    <source>
        <dbReference type="ARBA" id="ARBA00038874"/>
    </source>
</evidence>
<dbReference type="InterPro" id="IPR011009">
    <property type="entry name" value="Kinase-like_dom_sf"/>
</dbReference>
<dbReference type="AlphaFoldDB" id="A0A4C1X9F4"/>
<gene>
    <name evidence="6" type="primary">eas</name>
    <name evidence="6" type="ORF">EVAR_42427_1</name>
</gene>
<evidence type="ECO:0000256" key="1">
    <source>
        <dbReference type="ARBA" id="ARBA00023209"/>
    </source>
</evidence>
<dbReference type="EMBL" id="BGZK01000763">
    <property type="protein sequence ID" value="GBP59522.1"/>
    <property type="molecule type" value="Genomic_DNA"/>
</dbReference>
<comment type="similarity">
    <text evidence="4">Belongs to the choline/ethanolamine kinase family.</text>
</comment>
<keyword evidence="7" id="KW-1185">Reference proteome</keyword>
<dbReference type="Pfam" id="PF01633">
    <property type="entry name" value="Choline_kinase"/>
    <property type="match status" value="1"/>
</dbReference>
<dbReference type="PANTHER" id="PTHR22603:SF66">
    <property type="entry name" value="ETHANOLAMINE KINASE"/>
    <property type="match status" value="1"/>
</dbReference>
<reference evidence="6 7" key="1">
    <citation type="journal article" date="2019" name="Commun. Biol.">
        <title>The bagworm genome reveals a unique fibroin gene that provides high tensile strength.</title>
        <authorList>
            <person name="Kono N."/>
            <person name="Nakamura H."/>
            <person name="Ohtoshi R."/>
            <person name="Tomita M."/>
            <person name="Numata K."/>
            <person name="Arakawa K."/>
        </authorList>
    </citation>
    <scope>NUCLEOTIDE SEQUENCE [LARGE SCALE GENOMIC DNA]</scope>
</reference>
<comment type="caution">
    <text evidence="6">The sequence shown here is derived from an EMBL/GenBank/DDBJ whole genome shotgun (WGS) entry which is preliminary data.</text>
</comment>
<dbReference type="PANTHER" id="PTHR22603">
    <property type="entry name" value="CHOLINE/ETHANOALAMINE KINASE"/>
    <property type="match status" value="1"/>
</dbReference>
<evidence type="ECO:0000313" key="7">
    <source>
        <dbReference type="Proteomes" id="UP000299102"/>
    </source>
</evidence>
<dbReference type="Proteomes" id="UP000299102">
    <property type="component" value="Unassembled WGS sequence"/>
</dbReference>
<protein>
    <recommendedName>
        <fullName evidence="5">ethanolamine kinase</fullName>
        <ecNumber evidence="5">2.7.1.82</ecNumber>
    </recommendedName>
</protein>
<evidence type="ECO:0000313" key="6">
    <source>
        <dbReference type="EMBL" id="GBP59522.1"/>
    </source>
</evidence>
<keyword evidence="1" id="KW-0594">Phospholipid biosynthesis</keyword>
<dbReference type="GO" id="GO:0006646">
    <property type="term" value="P:phosphatidylethanolamine biosynthetic process"/>
    <property type="evidence" value="ECO:0007669"/>
    <property type="project" value="TreeGrafter"/>
</dbReference>
<proteinExistence type="inferred from homology"/>
<keyword evidence="6" id="KW-0808">Transferase</keyword>
<dbReference type="EC" id="2.7.1.82" evidence="5"/>
<dbReference type="SUPFAM" id="SSF56112">
    <property type="entry name" value="Protein kinase-like (PK-like)"/>
    <property type="match status" value="1"/>
</dbReference>
<evidence type="ECO:0000256" key="3">
    <source>
        <dbReference type="ARBA" id="ARBA00037883"/>
    </source>
</evidence>
<organism evidence="6 7">
    <name type="scientific">Eumeta variegata</name>
    <name type="common">Bagworm moth</name>
    <name type="synonym">Eumeta japonica</name>
    <dbReference type="NCBI Taxonomy" id="151549"/>
    <lineage>
        <taxon>Eukaryota</taxon>
        <taxon>Metazoa</taxon>
        <taxon>Ecdysozoa</taxon>
        <taxon>Arthropoda</taxon>
        <taxon>Hexapoda</taxon>
        <taxon>Insecta</taxon>
        <taxon>Pterygota</taxon>
        <taxon>Neoptera</taxon>
        <taxon>Endopterygota</taxon>
        <taxon>Lepidoptera</taxon>
        <taxon>Glossata</taxon>
        <taxon>Ditrysia</taxon>
        <taxon>Tineoidea</taxon>
        <taxon>Psychidae</taxon>
        <taxon>Oiketicinae</taxon>
        <taxon>Eumeta</taxon>
    </lineage>
</organism>
<dbReference type="GO" id="GO:0005737">
    <property type="term" value="C:cytoplasm"/>
    <property type="evidence" value="ECO:0007669"/>
    <property type="project" value="TreeGrafter"/>
</dbReference>
<comment type="pathway">
    <text evidence="3">Phospholipid metabolism; phosphatidylethanolamine biosynthesis; phosphatidylethanolamine from ethanolamine: step 1/3.</text>
</comment>
<keyword evidence="2" id="KW-1208">Phospholipid metabolism</keyword>